<reference evidence="1 2" key="1">
    <citation type="submission" date="2019-03" db="EMBL/GenBank/DDBJ databases">
        <title>First draft genome of Liparis tanakae, snailfish: a comprehensive survey of snailfish specific genes.</title>
        <authorList>
            <person name="Kim W."/>
            <person name="Song I."/>
            <person name="Jeong J.-H."/>
            <person name="Kim D."/>
            <person name="Kim S."/>
            <person name="Ryu S."/>
            <person name="Song J.Y."/>
            <person name="Lee S.K."/>
        </authorList>
    </citation>
    <scope>NUCLEOTIDE SEQUENCE [LARGE SCALE GENOMIC DNA]</scope>
    <source>
        <tissue evidence="1">Muscle</tissue>
    </source>
</reference>
<evidence type="ECO:0000313" key="1">
    <source>
        <dbReference type="EMBL" id="TNN58412.1"/>
    </source>
</evidence>
<sequence>MGRHLALHMQNTGGLAVLIEYSCHPGACMQGQLESEPMKSRGEGALLQLAVTVPGGFAEQWRSVKNPSSAAITAVREEEEESLRIQPQLLIQRIRPTLTPPSGDGHNAKLVASKHQLRNQRTVNLGNWLCASEGSSTGEYELLAKEESVFGLVTLKLLPHLSQSSNPQNHVIGQLNGNEQIRITAL</sequence>
<dbReference type="Proteomes" id="UP000314294">
    <property type="component" value="Unassembled WGS sequence"/>
</dbReference>
<organism evidence="1 2">
    <name type="scientific">Liparis tanakae</name>
    <name type="common">Tanaka's snailfish</name>
    <dbReference type="NCBI Taxonomy" id="230148"/>
    <lineage>
        <taxon>Eukaryota</taxon>
        <taxon>Metazoa</taxon>
        <taxon>Chordata</taxon>
        <taxon>Craniata</taxon>
        <taxon>Vertebrata</taxon>
        <taxon>Euteleostomi</taxon>
        <taxon>Actinopterygii</taxon>
        <taxon>Neopterygii</taxon>
        <taxon>Teleostei</taxon>
        <taxon>Neoteleostei</taxon>
        <taxon>Acanthomorphata</taxon>
        <taxon>Eupercaria</taxon>
        <taxon>Perciformes</taxon>
        <taxon>Cottioidei</taxon>
        <taxon>Cottales</taxon>
        <taxon>Liparidae</taxon>
        <taxon>Liparis</taxon>
    </lineage>
</organism>
<name>A0A4Z2H0I9_9TELE</name>
<keyword evidence="2" id="KW-1185">Reference proteome</keyword>
<comment type="caution">
    <text evidence="1">The sequence shown here is derived from an EMBL/GenBank/DDBJ whole genome shotgun (WGS) entry which is preliminary data.</text>
</comment>
<evidence type="ECO:0000313" key="2">
    <source>
        <dbReference type="Proteomes" id="UP000314294"/>
    </source>
</evidence>
<protein>
    <submittedName>
        <fullName evidence="1">Uncharacterized protein</fullName>
    </submittedName>
</protein>
<dbReference type="EMBL" id="SRLO01000379">
    <property type="protein sequence ID" value="TNN58412.1"/>
    <property type="molecule type" value="Genomic_DNA"/>
</dbReference>
<gene>
    <name evidence="1" type="ORF">EYF80_031363</name>
</gene>
<accession>A0A4Z2H0I9</accession>
<dbReference type="AlphaFoldDB" id="A0A4Z2H0I9"/>
<proteinExistence type="predicted"/>